<dbReference type="SUPFAM" id="SSF47473">
    <property type="entry name" value="EF-hand"/>
    <property type="match status" value="1"/>
</dbReference>
<keyword evidence="2 6" id="KW-0853">WD repeat</keyword>
<dbReference type="InterPro" id="IPR036322">
    <property type="entry name" value="WD40_repeat_dom_sf"/>
</dbReference>
<dbReference type="PANTHER" id="PTHR13720">
    <property type="entry name" value="WD-40 REPEAT PROTEIN"/>
    <property type="match status" value="1"/>
</dbReference>
<dbReference type="EMBL" id="JAODUO010000914">
    <property type="protein sequence ID" value="KAK2172977.1"/>
    <property type="molecule type" value="Genomic_DNA"/>
</dbReference>
<feature type="repeat" description="WD" evidence="6">
    <location>
        <begin position="691"/>
        <end position="733"/>
    </location>
</feature>
<evidence type="ECO:0000256" key="7">
    <source>
        <dbReference type="SAM" id="MobiDB-lite"/>
    </source>
</evidence>
<dbReference type="Pfam" id="PF00400">
    <property type="entry name" value="WD40"/>
    <property type="match status" value="3"/>
</dbReference>
<dbReference type="SMART" id="SM00320">
    <property type="entry name" value="WD40"/>
    <property type="match status" value="6"/>
</dbReference>
<name>A0AAD9KKG8_RIDPI</name>
<dbReference type="PROSITE" id="PS50082">
    <property type="entry name" value="WD_REPEATS_2"/>
    <property type="match status" value="2"/>
</dbReference>
<protein>
    <recommendedName>
        <fullName evidence="5">Cilia- and flagella-associated protein 251</fullName>
    </recommendedName>
</protein>
<comment type="subcellular location">
    <subcellularLocation>
        <location evidence="1">Cell projection</location>
        <location evidence="1">Cilium</location>
    </subcellularLocation>
</comment>
<evidence type="ECO:0000256" key="5">
    <source>
        <dbReference type="ARBA" id="ARBA00040994"/>
    </source>
</evidence>
<accession>A0AAD9KKG8</accession>
<dbReference type="SUPFAM" id="SSF50978">
    <property type="entry name" value="WD40 repeat-like"/>
    <property type="match status" value="2"/>
</dbReference>
<feature type="repeat" description="WD" evidence="6">
    <location>
        <begin position="409"/>
        <end position="450"/>
    </location>
</feature>
<dbReference type="Gene3D" id="2.130.10.10">
    <property type="entry name" value="YVTN repeat-like/Quinoprotein amine dehydrogenase"/>
    <property type="match status" value="2"/>
</dbReference>
<dbReference type="PANTHER" id="PTHR13720:SF13">
    <property type="entry name" value="CILIA- AND FLAGELLA-ASSOCIATED PROTEIN 251"/>
    <property type="match status" value="1"/>
</dbReference>
<dbReference type="Proteomes" id="UP001209878">
    <property type="component" value="Unassembled WGS sequence"/>
</dbReference>
<keyword evidence="4" id="KW-0966">Cell projection</keyword>
<evidence type="ECO:0000256" key="1">
    <source>
        <dbReference type="ARBA" id="ARBA00004138"/>
    </source>
</evidence>
<comment type="caution">
    <text evidence="8">The sequence shown here is derived from an EMBL/GenBank/DDBJ whole genome shotgun (WGS) entry which is preliminary data.</text>
</comment>
<reference evidence="8" key="1">
    <citation type="journal article" date="2023" name="Mol. Biol. Evol.">
        <title>Third-Generation Sequencing Reveals the Adaptive Role of the Epigenome in Three Deep-Sea Polychaetes.</title>
        <authorList>
            <person name="Perez M."/>
            <person name="Aroh O."/>
            <person name="Sun Y."/>
            <person name="Lan Y."/>
            <person name="Juniper S.K."/>
            <person name="Young C.R."/>
            <person name="Angers B."/>
            <person name="Qian P.Y."/>
        </authorList>
    </citation>
    <scope>NUCLEOTIDE SEQUENCE</scope>
    <source>
        <strain evidence="8">R07B-5</strain>
    </source>
</reference>
<dbReference type="Gene3D" id="1.10.238.10">
    <property type="entry name" value="EF-hand"/>
    <property type="match status" value="1"/>
</dbReference>
<dbReference type="InterPro" id="IPR011992">
    <property type="entry name" value="EF-hand-dom_pair"/>
</dbReference>
<evidence type="ECO:0000256" key="6">
    <source>
        <dbReference type="PROSITE-ProRule" id="PRU00221"/>
    </source>
</evidence>
<gene>
    <name evidence="8" type="ORF">NP493_913g01059</name>
</gene>
<evidence type="ECO:0000256" key="4">
    <source>
        <dbReference type="ARBA" id="ARBA00023273"/>
    </source>
</evidence>
<keyword evidence="9" id="KW-1185">Reference proteome</keyword>
<evidence type="ECO:0000256" key="3">
    <source>
        <dbReference type="ARBA" id="ARBA00022737"/>
    </source>
</evidence>
<evidence type="ECO:0000313" key="8">
    <source>
        <dbReference type="EMBL" id="KAK2172977.1"/>
    </source>
</evidence>
<proteinExistence type="predicted"/>
<dbReference type="GO" id="GO:0031514">
    <property type="term" value="C:motile cilium"/>
    <property type="evidence" value="ECO:0007669"/>
    <property type="project" value="TreeGrafter"/>
</dbReference>
<feature type="compositionally biased region" description="Polar residues" evidence="7">
    <location>
        <begin position="932"/>
        <end position="950"/>
    </location>
</feature>
<evidence type="ECO:0000313" key="9">
    <source>
        <dbReference type="Proteomes" id="UP001209878"/>
    </source>
</evidence>
<organism evidence="8 9">
    <name type="scientific">Ridgeia piscesae</name>
    <name type="common">Tubeworm</name>
    <dbReference type="NCBI Taxonomy" id="27915"/>
    <lineage>
        <taxon>Eukaryota</taxon>
        <taxon>Metazoa</taxon>
        <taxon>Spiralia</taxon>
        <taxon>Lophotrochozoa</taxon>
        <taxon>Annelida</taxon>
        <taxon>Polychaeta</taxon>
        <taxon>Sedentaria</taxon>
        <taxon>Canalipalpata</taxon>
        <taxon>Sabellida</taxon>
        <taxon>Siboglinidae</taxon>
        <taxon>Ridgeia</taxon>
    </lineage>
</organism>
<dbReference type="InterPro" id="IPR015943">
    <property type="entry name" value="WD40/YVTN_repeat-like_dom_sf"/>
</dbReference>
<feature type="region of interest" description="Disordered" evidence="7">
    <location>
        <begin position="927"/>
        <end position="950"/>
    </location>
</feature>
<keyword evidence="3" id="KW-0677">Repeat</keyword>
<dbReference type="InterPro" id="IPR001680">
    <property type="entry name" value="WD40_rpt"/>
</dbReference>
<dbReference type="AlphaFoldDB" id="A0AAD9KKG8"/>
<dbReference type="PROSITE" id="PS50294">
    <property type="entry name" value="WD_REPEATS_REGION"/>
    <property type="match status" value="1"/>
</dbReference>
<evidence type="ECO:0000256" key="2">
    <source>
        <dbReference type="ARBA" id="ARBA00022574"/>
    </source>
</evidence>
<dbReference type="InterPro" id="IPR050630">
    <property type="entry name" value="WD_repeat_EMAP"/>
</dbReference>
<sequence length="950" mass="106155">MSMRAVRPPDDAEDAKAMLARASALGASMLVIPPSPPEIPVDPNELSEDKTKLNALNLSWAFGMNRHVGVVNLSTDTRRAVVYACAHTAVLFDMDENSQRLLRGHANNITSICASKDKRWIATADKGPDHVVLIWDSLNGFPVRTMFEPYPGSGVESITMTHDAKYLATLSSAKSQHFSVWDWTVEAESPICMAELSPSFGVQRYIYFNPEDKSQVVTNSDSQVIFYAWDLKGNIEYFAPPLGDEDFNKPVGKYSQSIFLANCSKALTATSFGNLVVWSANKPLTKIVTDEPTPDKKALKLVKIQDRAITVLTTMDHYLVMGDVSGQVRFMDQNLKLVNWYQDIQLGPIFAVSFTYNPHFSYNDTAGFDYPMDAMLSGRSIALRDFVVGTTTGIYAHIITAGSVMKVIHRDHDAAVHALAAHPSEPRVVVGSYSGLLKMWDYNLKEVLVSRYFEKGLLIRCCTFDPNSFSIAVGFTNGQVRLVDAISLDDLQPKPFHFARDAITHIAFSHDCKYLATADAEFTVTVFKRIEGSETFVYLGRNRAHYKTINDILFGIQLDSNKARLMSLGADRYLVEYDLEESSKDDLRVLSSDRIEQSSVALCLEWYPPVTKESFILTANDQYKFKLYNSTTKMCRCTYLAPTYGSPVNKIQIVPSSDSNAGRRYMAYVTNDKVGLQILPLDGNPHKSAGLIAHPHGVSNLAVSYDGKKVFTAGGSDAIVFMWDISTATLEAQAALGGENLLPFYGLMEGGREGHLFRELEDYFYYAQLRLQGIDTMDRRQVDTRIDLSEVPFVMRALGFYPSEQEIDDMRNEVKYSRYVETGQYTTDIDLNEFIRLYINHRPVFGLQADRLDWVFRILGLPTDSEGTSALTRADLLDVLQNRGEKMTEYELAEYLTTLLGYVDEGGSSELAEFDTDVAATAIETDLPRNLTGPTPSHKSYLASTFTSRP</sequence>